<dbReference type="InterPro" id="IPR043502">
    <property type="entry name" value="DNA/RNA_pol_sf"/>
</dbReference>
<dbReference type="PROSITE" id="PS50878">
    <property type="entry name" value="RT_POL"/>
    <property type="match status" value="1"/>
</dbReference>
<evidence type="ECO:0000313" key="2">
    <source>
        <dbReference type="EnsemblPlants" id="PGSC0003DMT400075135"/>
    </source>
</evidence>
<evidence type="ECO:0000313" key="3">
    <source>
        <dbReference type="Proteomes" id="UP000011115"/>
    </source>
</evidence>
<dbReference type="InterPro" id="IPR000477">
    <property type="entry name" value="RT_dom"/>
</dbReference>
<dbReference type="PANTHER" id="PTHR46890">
    <property type="entry name" value="NON-LTR RETROLELEMENT REVERSE TRANSCRIPTASE-LIKE PROTEIN-RELATED"/>
    <property type="match status" value="1"/>
</dbReference>
<dbReference type="PANTHER" id="PTHR46890:SF48">
    <property type="entry name" value="RNA-DIRECTED DNA POLYMERASE"/>
    <property type="match status" value="1"/>
</dbReference>
<dbReference type="PaxDb" id="4113-PGSC0003DMT400075135"/>
<dbReference type="SUPFAM" id="SSF56672">
    <property type="entry name" value="DNA/RNA polymerases"/>
    <property type="match status" value="1"/>
</dbReference>
<dbReference type="AlphaFoldDB" id="M1CUP8"/>
<accession>M1CUP8</accession>
<proteinExistence type="predicted"/>
<dbReference type="InterPro" id="IPR052343">
    <property type="entry name" value="Retrotransposon-Effector_Assoc"/>
</dbReference>
<reference evidence="3" key="1">
    <citation type="journal article" date="2011" name="Nature">
        <title>Genome sequence and analysis of the tuber crop potato.</title>
        <authorList>
            <consortium name="The Potato Genome Sequencing Consortium"/>
        </authorList>
    </citation>
    <scope>NUCLEOTIDE SEQUENCE [LARGE SCALE GENOMIC DNA]</scope>
    <source>
        <strain evidence="3">cv. DM1-3 516 R44</strain>
    </source>
</reference>
<dbReference type="CDD" id="cd01650">
    <property type="entry name" value="RT_nLTR_like"/>
    <property type="match status" value="1"/>
</dbReference>
<reference evidence="2" key="2">
    <citation type="submission" date="2015-06" db="UniProtKB">
        <authorList>
            <consortium name="EnsemblPlants"/>
        </authorList>
    </citation>
    <scope>IDENTIFICATION</scope>
    <source>
        <strain evidence="2">DM1-3 516 R44</strain>
    </source>
</reference>
<dbReference type="HOGENOM" id="CLU_000680_33_5_1"/>
<dbReference type="STRING" id="4113.M1CUP8"/>
<dbReference type="Proteomes" id="UP000011115">
    <property type="component" value="Unassembled WGS sequence"/>
</dbReference>
<dbReference type="EnsemblPlants" id="PGSC0003DMT400075135">
    <property type="protein sequence ID" value="PGSC0003DMT400075135"/>
    <property type="gene ID" value="PGSC0003DMG400029229"/>
</dbReference>
<evidence type="ECO:0000259" key="1">
    <source>
        <dbReference type="PROSITE" id="PS50878"/>
    </source>
</evidence>
<dbReference type="Gramene" id="PGSC0003DMT400075135">
    <property type="protein sequence ID" value="PGSC0003DMT400075135"/>
    <property type="gene ID" value="PGSC0003DMG400029229"/>
</dbReference>
<name>M1CUP8_SOLTU</name>
<organism evidence="2 3">
    <name type="scientific">Solanum tuberosum</name>
    <name type="common">Potato</name>
    <dbReference type="NCBI Taxonomy" id="4113"/>
    <lineage>
        <taxon>Eukaryota</taxon>
        <taxon>Viridiplantae</taxon>
        <taxon>Streptophyta</taxon>
        <taxon>Embryophyta</taxon>
        <taxon>Tracheophyta</taxon>
        <taxon>Spermatophyta</taxon>
        <taxon>Magnoliopsida</taxon>
        <taxon>eudicotyledons</taxon>
        <taxon>Gunneridae</taxon>
        <taxon>Pentapetalae</taxon>
        <taxon>asterids</taxon>
        <taxon>lamiids</taxon>
        <taxon>Solanales</taxon>
        <taxon>Solanaceae</taxon>
        <taxon>Solanoideae</taxon>
        <taxon>Solaneae</taxon>
        <taxon>Solanum</taxon>
    </lineage>
</organism>
<dbReference type="Pfam" id="PF00078">
    <property type="entry name" value="RVT_1"/>
    <property type="match status" value="1"/>
</dbReference>
<dbReference type="InParanoid" id="M1CUP8"/>
<protein>
    <submittedName>
        <fullName evidence="2">Non-LTR retroelement reverse transcriptase</fullName>
    </submittedName>
</protein>
<keyword evidence="3" id="KW-1185">Reference proteome</keyword>
<sequence length="384" mass="43274">MPELEEVKNVVFKLNGDSSSGPDGLTGRFYQSCWDIVGIDILALVQDFLQGNSLPKSITHTNLILLPKKDNIQSFSDLRPISLSNFINKVISRIVHDRLESLLPRLISNNQSGFVKGRSIIENVLLTQEIVTNIRKKGKPDNVVIKLDMAKAYDRVSWFFLMKVLRKMGFSNDLVDIIWRLISNNWYSVLINGQSHGLFHSTRGVKQGDPLSPALFILSAEVLSRSLNALFDDVQYVGYGLPKWSAQINHLAYADDTIIFASTDNYSLNRIVETLQEYEGESGQQINKEKSAFYLHQSTATNMRVVVEECTGMSRGHFPLKYLGCPITHARKRKEHYADLIRRVKDKLQAWKGNMLSFGGKEVLLSSVLQSIPIHVLSAIAPPN</sequence>
<dbReference type="eggNOG" id="KOG1075">
    <property type="taxonomic scope" value="Eukaryota"/>
</dbReference>
<feature type="domain" description="Reverse transcriptase" evidence="1">
    <location>
        <begin position="47"/>
        <end position="327"/>
    </location>
</feature>
<dbReference type="OMA" id="NTEICSG"/>